<dbReference type="AlphaFoldDB" id="A0A5J9U1H8"/>
<feature type="region of interest" description="Disordered" evidence="1">
    <location>
        <begin position="1"/>
        <end position="22"/>
    </location>
</feature>
<protein>
    <submittedName>
        <fullName evidence="2">Uncharacterized protein</fullName>
    </submittedName>
</protein>
<gene>
    <name evidence="2" type="ORF">EJB05_33534</name>
</gene>
<dbReference type="EMBL" id="RWGY01000029">
    <property type="protein sequence ID" value="TVU17496.1"/>
    <property type="molecule type" value="Genomic_DNA"/>
</dbReference>
<evidence type="ECO:0000313" key="3">
    <source>
        <dbReference type="Proteomes" id="UP000324897"/>
    </source>
</evidence>
<comment type="caution">
    <text evidence="2">The sequence shown here is derived from an EMBL/GenBank/DDBJ whole genome shotgun (WGS) entry which is preliminary data.</text>
</comment>
<dbReference type="Proteomes" id="UP000324897">
    <property type="component" value="Chromosome 7"/>
</dbReference>
<dbReference type="Gramene" id="TVU17496">
    <property type="protein sequence ID" value="TVU17496"/>
    <property type="gene ID" value="EJB05_33534"/>
</dbReference>
<evidence type="ECO:0000313" key="2">
    <source>
        <dbReference type="EMBL" id="TVU17496.1"/>
    </source>
</evidence>
<evidence type="ECO:0000256" key="1">
    <source>
        <dbReference type="SAM" id="MobiDB-lite"/>
    </source>
</evidence>
<organism evidence="2 3">
    <name type="scientific">Eragrostis curvula</name>
    <name type="common">weeping love grass</name>
    <dbReference type="NCBI Taxonomy" id="38414"/>
    <lineage>
        <taxon>Eukaryota</taxon>
        <taxon>Viridiplantae</taxon>
        <taxon>Streptophyta</taxon>
        <taxon>Embryophyta</taxon>
        <taxon>Tracheophyta</taxon>
        <taxon>Spermatophyta</taxon>
        <taxon>Magnoliopsida</taxon>
        <taxon>Liliopsida</taxon>
        <taxon>Poales</taxon>
        <taxon>Poaceae</taxon>
        <taxon>PACMAD clade</taxon>
        <taxon>Chloridoideae</taxon>
        <taxon>Eragrostideae</taxon>
        <taxon>Eragrostidinae</taxon>
        <taxon>Eragrostis</taxon>
    </lineage>
</organism>
<proteinExistence type="predicted"/>
<name>A0A5J9U1H8_9POAL</name>
<sequence>MTRPSRPLAAASARGGAPQSGNQSRAQLILHLWLQATKHEHVACTQLVSARPGWQIRARLGWEENQTRPR</sequence>
<keyword evidence="3" id="KW-1185">Reference proteome</keyword>
<reference evidence="2 3" key="1">
    <citation type="journal article" date="2019" name="Sci. Rep.">
        <title>A high-quality genome of Eragrostis curvula grass provides insights into Poaceae evolution and supports new strategies to enhance forage quality.</title>
        <authorList>
            <person name="Carballo J."/>
            <person name="Santos B.A.C.M."/>
            <person name="Zappacosta D."/>
            <person name="Garbus I."/>
            <person name="Selva J.P."/>
            <person name="Gallo C.A."/>
            <person name="Diaz A."/>
            <person name="Albertini E."/>
            <person name="Caccamo M."/>
            <person name="Echenique V."/>
        </authorList>
    </citation>
    <scope>NUCLEOTIDE SEQUENCE [LARGE SCALE GENOMIC DNA]</scope>
    <source>
        <strain evidence="3">cv. Victoria</strain>
        <tissue evidence="2">Leaf</tissue>
    </source>
</reference>
<feature type="compositionally biased region" description="Low complexity" evidence="1">
    <location>
        <begin position="1"/>
        <end position="21"/>
    </location>
</feature>
<accession>A0A5J9U1H8</accession>